<evidence type="ECO:0000313" key="3">
    <source>
        <dbReference type="Proteomes" id="UP000608024"/>
    </source>
</evidence>
<evidence type="ECO:0000256" key="1">
    <source>
        <dbReference type="SAM" id="MobiDB-lite"/>
    </source>
</evidence>
<protein>
    <submittedName>
        <fullName evidence="2">Uncharacterized protein</fullName>
    </submittedName>
</protein>
<accession>A0A918ZFF8</accession>
<feature type="region of interest" description="Disordered" evidence="1">
    <location>
        <begin position="117"/>
        <end position="150"/>
    </location>
</feature>
<dbReference type="Pfam" id="PF19462">
    <property type="entry name" value="DUF5999"/>
    <property type="match status" value="1"/>
</dbReference>
<keyword evidence="3" id="KW-1185">Reference proteome</keyword>
<sequence>MNQRALVSPRGDESQRAPESLIVLGGCRSERRRRTATRRCAMCAHQPPCPSADGSDRDAARVVSAHPEQGWSLLCNGTIVFDDTGELLPDGRVVPPLRPLAPRPPKLTIARHRMLQVPDRSDGRAAAGGPAASGEAFRDAQPVERHARGA</sequence>
<dbReference type="EMBL" id="BNBT01000020">
    <property type="protein sequence ID" value="GHE50310.1"/>
    <property type="molecule type" value="Genomic_DNA"/>
</dbReference>
<proteinExistence type="predicted"/>
<reference evidence="2" key="1">
    <citation type="journal article" date="2014" name="Int. J. Syst. Evol. Microbiol.">
        <title>Complete genome sequence of Corynebacterium casei LMG S-19264T (=DSM 44701T), isolated from a smear-ripened cheese.</title>
        <authorList>
            <consortium name="US DOE Joint Genome Institute (JGI-PGF)"/>
            <person name="Walter F."/>
            <person name="Albersmeier A."/>
            <person name="Kalinowski J."/>
            <person name="Ruckert C."/>
        </authorList>
    </citation>
    <scope>NUCLEOTIDE SEQUENCE</scope>
    <source>
        <strain evidence="2">JCM 4784</strain>
    </source>
</reference>
<dbReference type="Proteomes" id="UP000608024">
    <property type="component" value="Unassembled WGS sequence"/>
</dbReference>
<feature type="compositionally biased region" description="Low complexity" evidence="1">
    <location>
        <begin position="124"/>
        <end position="134"/>
    </location>
</feature>
<evidence type="ECO:0000313" key="2">
    <source>
        <dbReference type="EMBL" id="GHE50310.1"/>
    </source>
</evidence>
<name>A0A918ZFF8_9ACTN</name>
<organism evidence="2 3">
    <name type="scientific">Streptomyces longispororuber</name>
    <dbReference type="NCBI Taxonomy" id="68230"/>
    <lineage>
        <taxon>Bacteria</taxon>
        <taxon>Bacillati</taxon>
        <taxon>Actinomycetota</taxon>
        <taxon>Actinomycetes</taxon>
        <taxon>Kitasatosporales</taxon>
        <taxon>Streptomycetaceae</taxon>
        <taxon>Streptomyces</taxon>
    </lineage>
</organism>
<comment type="caution">
    <text evidence="2">The sequence shown here is derived from an EMBL/GenBank/DDBJ whole genome shotgun (WGS) entry which is preliminary data.</text>
</comment>
<feature type="compositionally biased region" description="Basic and acidic residues" evidence="1">
    <location>
        <begin position="136"/>
        <end position="150"/>
    </location>
</feature>
<dbReference type="AlphaFoldDB" id="A0A918ZFF8"/>
<gene>
    <name evidence="2" type="ORF">GCM10018785_19990</name>
</gene>
<reference evidence="2" key="2">
    <citation type="submission" date="2020-09" db="EMBL/GenBank/DDBJ databases">
        <authorList>
            <person name="Sun Q."/>
            <person name="Ohkuma M."/>
        </authorList>
    </citation>
    <scope>NUCLEOTIDE SEQUENCE</scope>
    <source>
        <strain evidence="2">JCM 4784</strain>
    </source>
</reference>
<dbReference type="InterPro" id="IPR046041">
    <property type="entry name" value="DUF5999"/>
</dbReference>